<dbReference type="Gene3D" id="2.30.40.10">
    <property type="entry name" value="Urease, subunit C, domain 1"/>
    <property type="match status" value="1"/>
</dbReference>
<dbReference type="OrthoDB" id="9765462at2"/>
<organism evidence="3 4">
    <name type="scientific">Flavivirga eckloniae</name>
    <dbReference type="NCBI Taxonomy" id="1803846"/>
    <lineage>
        <taxon>Bacteria</taxon>
        <taxon>Pseudomonadati</taxon>
        <taxon>Bacteroidota</taxon>
        <taxon>Flavobacteriia</taxon>
        <taxon>Flavobacteriales</taxon>
        <taxon>Flavobacteriaceae</taxon>
        <taxon>Flavivirga</taxon>
    </lineage>
</organism>
<dbReference type="SUPFAM" id="SSF51338">
    <property type="entry name" value="Composite domain of metallo-dependent hydrolases"/>
    <property type="match status" value="1"/>
</dbReference>
<dbReference type="SUPFAM" id="SSF51556">
    <property type="entry name" value="Metallo-dependent hydrolases"/>
    <property type="match status" value="1"/>
</dbReference>
<feature type="domain" description="Dihydroorotase catalytic" evidence="2">
    <location>
        <begin position="57"/>
        <end position="237"/>
    </location>
</feature>
<proteinExistence type="predicted"/>
<dbReference type="GO" id="GO:0046872">
    <property type="term" value="F:metal ion binding"/>
    <property type="evidence" value="ECO:0007669"/>
    <property type="project" value="InterPro"/>
</dbReference>
<dbReference type="GO" id="GO:0006145">
    <property type="term" value="P:purine nucleobase catabolic process"/>
    <property type="evidence" value="ECO:0007669"/>
    <property type="project" value="TreeGrafter"/>
</dbReference>
<dbReference type="PANTHER" id="PTHR43668">
    <property type="entry name" value="ALLANTOINASE"/>
    <property type="match status" value="1"/>
</dbReference>
<dbReference type="GO" id="GO:0004038">
    <property type="term" value="F:allantoinase activity"/>
    <property type="evidence" value="ECO:0007669"/>
    <property type="project" value="TreeGrafter"/>
</dbReference>
<keyword evidence="4" id="KW-1185">Reference proteome</keyword>
<dbReference type="InterPro" id="IPR032466">
    <property type="entry name" value="Metal_Hydrolase"/>
</dbReference>
<evidence type="ECO:0000256" key="1">
    <source>
        <dbReference type="ARBA" id="ARBA00022975"/>
    </source>
</evidence>
<dbReference type="GO" id="GO:0005737">
    <property type="term" value="C:cytoplasm"/>
    <property type="evidence" value="ECO:0007669"/>
    <property type="project" value="TreeGrafter"/>
</dbReference>
<dbReference type="GO" id="GO:0004151">
    <property type="term" value="F:dihydroorotase activity"/>
    <property type="evidence" value="ECO:0007669"/>
    <property type="project" value="InterPro"/>
</dbReference>
<dbReference type="EMBL" id="CP025791">
    <property type="protein sequence ID" value="AUP77815.1"/>
    <property type="molecule type" value="Genomic_DNA"/>
</dbReference>
<dbReference type="RefSeq" id="WP_102754474.1">
    <property type="nucleotide sequence ID" value="NZ_CP025791.1"/>
</dbReference>
<reference evidence="3 4" key="1">
    <citation type="submission" date="2018-01" db="EMBL/GenBank/DDBJ databases">
        <title>Complete genome sequence of Flavivirga eckloniae ECD14 isolated from seaweed Ecklonia cava.</title>
        <authorList>
            <person name="Lee J.H."/>
            <person name="Baik K.S."/>
            <person name="Seong C.N."/>
        </authorList>
    </citation>
    <scope>NUCLEOTIDE SEQUENCE [LARGE SCALE GENOMIC DNA]</scope>
    <source>
        <strain evidence="3 4">ECD14</strain>
    </source>
</reference>
<dbReference type="KEGG" id="fek:C1H87_03420"/>
<gene>
    <name evidence="3" type="ORF">C1H87_03420</name>
</gene>
<dbReference type="CDD" id="cd01317">
    <property type="entry name" value="DHOase_IIa"/>
    <property type="match status" value="1"/>
</dbReference>
<dbReference type="InterPro" id="IPR004722">
    <property type="entry name" value="DHOase"/>
</dbReference>
<dbReference type="InterPro" id="IPR050138">
    <property type="entry name" value="DHOase/Allantoinase_Hydrolase"/>
</dbReference>
<dbReference type="Gene3D" id="3.20.20.140">
    <property type="entry name" value="Metal-dependent hydrolases"/>
    <property type="match status" value="1"/>
</dbReference>
<accession>A0A2K9PLB3</accession>
<dbReference type="PANTHER" id="PTHR43668:SF2">
    <property type="entry name" value="ALLANTOINASE"/>
    <property type="match status" value="1"/>
</dbReference>
<keyword evidence="1" id="KW-0665">Pyrimidine biosynthesis</keyword>
<dbReference type="AlphaFoldDB" id="A0A2K9PLB3"/>
<dbReference type="InterPro" id="IPR024403">
    <property type="entry name" value="DHOase_cat"/>
</dbReference>
<evidence type="ECO:0000313" key="3">
    <source>
        <dbReference type="EMBL" id="AUP77815.1"/>
    </source>
</evidence>
<dbReference type="InterPro" id="IPR011059">
    <property type="entry name" value="Metal-dep_hydrolase_composite"/>
</dbReference>
<dbReference type="Pfam" id="PF12890">
    <property type="entry name" value="DHOase"/>
    <property type="match status" value="1"/>
</dbReference>
<protein>
    <submittedName>
        <fullName evidence="3">Dihydroorotase</fullName>
    </submittedName>
</protein>
<evidence type="ECO:0000313" key="4">
    <source>
        <dbReference type="Proteomes" id="UP000235826"/>
    </source>
</evidence>
<name>A0A2K9PLB3_9FLAO</name>
<evidence type="ECO:0000259" key="2">
    <source>
        <dbReference type="Pfam" id="PF12890"/>
    </source>
</evidence>
<dbReference type="Proteomes" id="UP000235826">
    <property type="component" value="Chromosome"/>
</dbReference>
<sequence>MNILIKSATIIDPKSEFHNKTQDLLIENGVISKIANTIKNTNNYQEIKLDNLHISQGWFDSSVCFGEPGFEERETIKNGLKTAAASGYTAVALNANTNPVLDSNSDITFVNAKSNNNVVTLLPIGSLTIGSKGEDLAELYDMNTAGAKAYYDYKKPISNPNLMKIALQYASNFDGLVCSFPQESKISGNGVMNEHITSTKLGLKGNPALAEELQVARDLFLLEYTGGKLHIPTISTATSVALIREAKKKKLDVSCSVAIHNLYFTDAALTDFNTHFKVLPPLRTQEDVDALIEGVKDGTIDMVTSDHNPIDIEQKKIEFDHAEYGTIGLESAFGALQTIFTTKKTIDILTKGKTRFALEQTPINIGNMLNITLFNPDTKYSFSKNDIVSKSKNTIFEHEALKGKVYGIAANNKISLNNI</sequence>
<dbReference type="GO" id="GO:0006221">
    <property type="term" value="P:pyrimidine nucleotide biosynthetic process"/>
    <property type="evidence" value="ECO:0007669"/>
    <property type="project" value="UniProtKB-KW"/>
</dbReference>